<gene>
    <name evidence="2" type="ORF">GCM10022236_50970</name>
</gene>
<feature type="transmembrane region" description="Helical" evidence="1">
    <location>
        <begin position="40"/>
        <end position="67"/>
    </location>
</feature>
<organism evidence="2 3">
    <name type="scientific">Microlunatus ginsengisoli</name>
    <dbReference type="NCBI Taxonomy" id="363863"/>
    <lineage>
        <taxon>Bacteria</taxon>
        <taxon>Bacillati</taxon>
        <taxon>Actinomycetota</taxon>
        <taxon>Actinomycetes</taxon>
        <taxon>Propionibacteriales</taxon>
        <taxon>Propionibacteriaceae</taxon>
        <taxon>Microlunatus</taxon>
    </lineage>
</organism>
<accession>A0ABP7AXC7</accession>
<evidence type="ECO:0000313" key="2">
    <source>
        <dbReference type="EMBL" id="GAA3642148.1"/>
    </source>
</evidence>
<dbReference type="Proteomes" id="UP001501490">
    <property type="component" value="Unassembled WGS sequence"/>
</dbReference>
<evidence type="ECO:0000256" key="1">
    <source>
        <dbReference type="SAM" id="Phobius"/>
    </source>
</evidence>
<dbReference type="EMBL" id="BAABAB010000052">
    <property type="protein sequence ID" value="GAA3642148.1"/>
    <property type="molecule type" value="Genomic_DNA"/>
</dbReference>
<name>A0ABP7AXC7_9ACTN</name>
<reference evidence="3" key="1">
    <citation type="journal article" date="2019" name="Int. J. Syst. Evol. Microbiol.">
        <title>The Global Catalogue of Microorganisms (GCM) 10K type strain sequencing project: providing services to taxonomists for standard genome sequencing and annotation.</title>
        <authorList>
            <consortium name="The Broad Institute Genomics Platform"/>
            <consortium name="The Broad Institute Genome Sequencing Center for Infectious Disease"/>
            <person name="Wu L."/>
            <person name="Ma J."/>
        </authorList>
    </citation>
    <scope>NUCLEOTIDE SEQUENCE [LARGE SCALE GENOMIC DNA]</scope>
    <source>
        <strain evidence="3">JCM 16929</strain>
    </source>
</reference>
<evidence type="ECO:0000313" key="3">
    <source>
        <dbReference type="Proteomes" id="UP001501490"/>
    </source>
</evidence>
<feature type="transmembrane region" description="Helical" evidence="1">
    <location>
        <begin position="87"/>
        <end position="109"/>
    </location>
</feature>
<dbReference type="RefSeq" id="WP_344809939.1">
    <property type="nucleotide sequence ID" value="NZ_BAABAB010000052.1"/>
</dbReference>
<sequence>MLNQAADRGDPTAELPSAPVAADAVAAVRLGIWISATRCFLTYVVAPAAGALGLFVGPVGLVLQVLGAITATSGARTLWSLGHRARFVYAFVAGAVTLAAAASLVRCLMGVLR</sequence>
<proteinExistence type="predicted"/>
<keyword evidence="1" id="KW-0812">Transmembrane</keyword>
<keyword evidence="3" id="KW-1185">Reference proteome</keyword>
<protein>
    <submittedName>
        <fullName evidence="2">Uncharacterized protein</fullName>
    </submittedName>
</protein>
<comment type="caution">
    <text evidence="2">The sequence shown here is derived from an EMBL/GenBank/DDBJ whole genome shotgun (WGS) entry which is preliminary data.</text>
</comment>
<keyword evidence="1" id="KW-0472">Membrane</keyword>
<keyword evidence="1" id="KW-1133">Transmembrane helix</keyword>